<evidence type="ECO:0000256" key="1">
    <source>
        <dbReference type="ARBA" id="ARBA00005417"/>
    </source>
</evidence>
<evidence type="ECO:0000256" key="2">
    <source>
        <dbReference type="ARBA" id="ARBA00022448"/>
    </source>
</evidence>
<dbReference type="PANTHER" id="PTHR43335:SF4">
    <property type="entry name" value="ABC TRANSPORTER, ATP-BINDING PROTEIN"/>
    <property type="match status" value="1"/>
</dbReference>
<evidence type="ECO:0000259" key="5">
    <source>
        <dbReference type="PROSITE" id="PS50893"/>
    </source>
</evidence>
<comment type="similarity">
    <text evidence="1">Belongs to the ABC transporter superfamily.</text>
</comment>
<name>A0ABT3T717_9GAMM</name>
<evidence type="ECO:0000256" key="4">
    <source>
        <dbReference type="ARBA" id="ARBA00022840"/>
    </source>
</evidence>
<dbReference type="InterPro" id="IPR003439">
    <property type="entry name" value="ABC_transporter-like_ATP-bd"/>
</dbReference>
<dbReference type="CDD" id="cd03230">
    <property type="entry name" value="ABC_DR_subfamily_A"/>
    <property type="match status" value="1"/>
</dbReference>
<dbReference type="InterPro" id="IPR003593">
    <property type="entry name" value="AAA+_ATPase"/>
</dbReference>
<dbReference type="Proteomes" id="UP001143304">
    <property type="component" value="Unassembled WGS sequence"/>
</dbReference>
<keyword evidence="2" id="KW-0813">Transport</keyword>
<dbReference type="Pfam" id="PF00005">
    <property type="entry name" value="ABC_tran"/>
    <property type="match status" value="1"/>
</dbReference>
<dbReference type="GO" id="GO:0005524">
    <property type="term" value="F:ATP binding"/>
    <property type="evidence" value="ECO:0007669"/>
    <property type="project" value="UniProtKB-KW"/>
</dbReference>
<proteinExistence type="inferred from homology"/>
<keyword evidence="7" id="KW-1185">Reference proteome</keyword>
<dbReference type="SUPFAM" id="SSF52540">
    <property type="entry name" value="P-loop containing nucleoside triphosphate hydrolases"/>
    <property type="match status" value="1"/>
</dbReference>
<accession>A0ABT3T717</accession>
<reference evidence="6" key="1">
    <citation type="submission" date="2019-02" db="EMBL/GenBank/DDBJ databases">
        <authorList>
            <person name="Li S.-H."/>
        </authorList>
    </citation>
    <scope>NUCLEOTIDE SEQUENCE</scope>
    <source>
        <strain evidence="6">IMCC11814</strain>
    </source>
</reference>
<comment type="caution">
    <text evidence="6">The sequence shown here is derived from an EMBL/GenBank/DDBJ whole genome shotgun (WGS) entry which is preliminary data.</text>
</comment>
<keyword evidence="4 6" id="KW-0067">ATP-binding</keyword>
<evidence type="ECO:0000313" key="7">
    <source>
        <dbReference type="Proteomes" id="UP001143304"/>
    </source>
</evidence>
<gene>
    <name evidence="6" type="ORF">EYC82_11965</name>
</gene>
<evidence type="ECO:0000313" key="6">
    <source>
        <dbReference type="EMBL" id="MCX2978072.1"/>
    </source>
</evidence>
<organism evidence="6 7">
    <name type="scientific">Candidatus Marimicrobium litorale</name>
    <dbReference type="NCBI Taxonomy" id="2518991"/>
    <lineage>
        <taxon>Bacteria</taxon>
        <taxon>Pseudomonadati</taxon>
        <taxon>Pseudomonadota</taxon>
        <taxon>Gammaproteobacteria</taxon>
        <taxon>Cellvibrionales</taxon>
        <taxon>Halieaceae</taxon>
        <taxon>Marimicrobium</taxon>
    </lineage>
</organism>
<feature type="domain" description="ABC transporter" evidence="5">
    <location>
        <begin position="2"/>
        <end position="231"/>
    </location>
</feature>
<protein>
    <submittedName>
        <fullName evidence="6">ABC transporter ATP-binding protein</fullName>
    </submittedName>
</protein>
<dbReference type="Gene3D" id="3.40.50.300">
    <property type="entry name" value="P-loop containing nucleotide triphosphate hydrolases"/>
    <property type="match status" value="1"/>
</dbReference>
<dbReference type="InterPro" id="IPR027417">
    <property type="entry name" value="P-loop_NTPase"/>
</dbReference>
<dbReference type="EMBL" id="SHNO01000001">
    <property type="protein sequence ID" value="MCX2978072.1"/>
    <property type="molecule type" value="Genomic_DNA"/>
</dbReference>
<dbReference type="PROSITE" id="PS50893">
    <property type="entry name" value="ABC_TRANSPORTER_2"/>
    <property type="match status" value="1"/>
</dbReference>
<evidence type="ECO:0000256" key="3">
    <source>
        <dbReference type="ARBA" id="ARBA00022741"/>
    </source>
</evidence>
<dbReference type="RefSeq" id="WP_279249774.1">
    <property type="nucleotide sequence ID" value="NZ_SHNO01000001.1"/>
</dbReference>
<sequence length="235" mass="25902">MVEVESLCRHYGDTAAVDNLNFSIGTGEIVGLLGHNGAGKTTLMRMLCGYLEPSAGKITVDGIDVIKDPRTMQQHLGYLPENLPLYPNMTVAEYLEYMTVLKGISAKARLQCMREVIMATDLEQYALAPVHTLSRGSRQRVGVAQALLGQPRLLILDEPTNGLDPGQTWQMRELIQQAANHATVILSTHIMQEVEAVCDRVLLMRGGQLAVDQALPELIEKGLENVFREVHKNGQ</sequence>
<keyword evidence="3" id="KW-0547">Nucleotide-binding</keyword>
<dbReference type="PANTHER" id="PTHR43335">
    <property type="entry name" value="ABC TRANSPORTER, ATP-BINDING PROTEIN"/>
    <property type="match status" value="1"/>
</dbReference>
<dbReference type="SMART" id="SM00382">
    <property type="entry name" value="AAA"/>
    <property type="match status" value="1"/>
</dbReference>